<dbReference type="InterPro" id="IPR006050">
    <property type="entry name" value="DNA_photolyase_N"/>
</dbReference>
<dbReference type="OrthoDB" id="435881at2759"/>
<reference evidence="3" key="1">
    <citation type="journal article" date="2017" name="Nat. Microbiol.">
        <title>Global analysis of biosynthetic gene clusters reveals vast potential of secondary metabolite production in Penicillium species.</title>
        <authorList>
            <person name="Nielsen J.C."/>
            <person name="Grijseels S."/>
            <person name="Prigent S."/>
            <person name="Ji B."/>
            <person name="Dainat J."/>
            <person name="Nielsen K.F."/>
            <person name="Frisvad J.C."/>
            <person name="Workman M."/>
            <person name="Nielsen J."/>
        </authorList>
    </citation>
    <scope>NUCLEOTIDE SEQUENCE [LARGE SCALE GENOMIC DNA]</scope>
    <source>
        <strain evidence="3">IBT 4502</strain>
    </source>
</reference>
<evidence type="ECO:0000313" key="3">
    <source>
        <dbReference type="Proteomes" id="UP000191408"/>
    </source>
</evidence>
<dbReference type="SUPFAM" id="SSF52425">
    <property type="entry name" value="Cryptochrome/photolyase, N-terminal domain"/>
    <property type="match status" value="1"/>
</dbReference>
<dbReference type="STRING" id="60169.A0A1V6P5L6"/>
<organism evidence="2 3">
    <name type="scientific">Penicillium polonicum</name>
    <dbReference type="NCBI Taxonomy" id="60169"/>
    <lineage>
        <taxon>Eukaryota</taxon>
        <taxon>Fungi</taxon>
        <taxon>Dikarya</taxon>
        <taxon>Ascomycota</taxon>
        <taxon>Pezizomycotina</taxon>
        <taxon>Eurotiomycetes</taxon>
        <taxon>Eurotiomycetidae</taxon>
        <taxon>Eurotiales</taxon>
        <taxon>Aspergillaceae</taxon>
        <taxon>Penicillium</taxon>
    </lineage>
</organism>
<keyword evidence="3" id="KW-1185">Reference proteome</keyword>
<feature type="domain" description="Photolyase/cryptochrome alpha/beta" evidence="1">
    <location>
        <begin position="17"/>
        <end position="71"/>
    </location>
</feature>
<dbReference type="Gene3D" id="3.40.50.620">
    <property type="entry name" value="HUPs"/>
    <property type="match status" value="1"/>
</dbReference>
<protein>
    <recommendedName>
        <fullName evidence="1">Photolyase/cryptochrome alpha/beta domain-containing protein</fullName>
    </recommendedName>
</protein>
<sequence length="71" mass="7654">MSVNHLANMKTGAASNPVVLYWHRTDLSLHDSPDLHAALALSPPVFISKFGHGTSITFTKHELDLTGEVSA</sequence>
<gene>
    <name evidence="2" type="ORF">PENPOL_c001G05256</name>
</gene>
<comment type="caution">
    <text evidence="2">The sequence shown here is derived from an EMBL/GenBank/DDBJ whole genome shotgun (WGS) entry which is preliminary data.</text>
</comment>
<accession>A0A1V6P5L6</accession>
<evidence type="ECO:0000313" key="2">
    <source>
        <dbReference type="EMBL" id="OQD72261.1"/>
    </source>
</evidence>
<dbReference type="AlphaFoldDB" id="A0A1V6P5L6"/>
<dbReference type="InterPro" id="IPR014729">
    <property type="entry name" value="Rossmann-like_a/b/a_fold"/>
</dbReference>
<dbReference type="PROSITE" id="PS51645">
    <property type="entry name" value="PHR_CRY_ALPHA_BETA"/>
    <property type="match status" value="1"/>
</dbReference>
<name>A0A1V6P5L6_PENPO</name>
<dbReference type="Proteomes" id="UP000191408">
    <property type="component" value="Unassembled WGS sequence"/>
</dbReference>
<dbReference type="EMBL" id="MDYM01000001">
    <property type="protein sequence ID" value="OQD72261.1"/>
    <property type="molecule type" value="Genomic_DNA"/>
</dbReference>
<proteinExistence type="predicted"/>
<dbReference type="InterPro" id="IPR036155">
    <property type="entry name" value="Crypto/Photolyase_N_sf"/>
</dbReference>
<evidence type="ECO:0000259" key="1">
    <source>
        <dbReference type="PROSITE" id="PS51645"/>
    </source>
</evidence>